<evidence type="ECO:0000313" key="16">
    <source>
        <dbReference type="Proteomes" id="UP000480178"/>
    </source>
</evidence>
<evidence type="ECO:0000256" key="12">
    <source>
        <dbReference type="ARBA" id="ARBA00049091"/>
    </source>
</evidence>
<feature type="active site" description="Cysteine sulfenic acid (-SOH) intermediate; for peroxidase activity" evidence="13">
    <location>
        <position position="46"/>
    </location>
</feature>
<dbReference type="EC" id="1.11.1.24" evidence="3"/>
<dbReference type="Proteomes" id="UP000480178">
    <property type="component" value="Chromosome"/>
</dbReference>
<keyword evidence="7" id="KW-1015">Disulfide bond</keyword>
<dbReference type="GO" id="GO:0045454">
    <property type="term" value="P:cell redox homeostasis"/>
    <property type="evidence" value="ECO:0007669"/>
    <property type="project" value="TreeGrafter"/>
</dbReference>
<evidence type="ECO:0000256" key="5">
    <source>
        <dbReference type="ARBA" id="ARBA00022862"/>
    </source>
</evidence>
<dbReference type="InterPro" id="IPR000866">
    <property type="entry name" value="AhpC/TSA"/>
</dbReference>
<comment type="function">
    <text evidence="1">Thiol-specific peroxidase that catalyzes the reduction of hydrogen peroxide and organic hydroperoxides to water and alcohols, respectively. Plays a role in cell protection against oxidative stress by detoxifying peroxides and as sensor of hydrogen peroxide-mediated signaling events.</text>
</comment>
<keyword evidence="16" id="KW-1185">Reference proteome</keyword>
<dbReference type="Gene3D" id="3.40.30.10">
    <property type="entry name" value="Glutaredoxin"/>
    <property type="match status" value="1"/>
</dbReference>
<evidence type="ECO:0000256" key="10">
    <source>
        <dbReference type="ARBA" id="ARBA00038489"/>
    </source>
</evidence>
<dbReference type="PANTHER" id="PTHR42801:SF4">
    <property type="entry name" value="AHPC_TSA FAMILY PROTEIN"/>
    <property type="match status" value="1"/>
</dbReference>
<dbReference type="KEGG" id="rhoz:GXP67_35850"/>
<evidence type="ECO:0000256" key="1">
    <source>
        <dbReference type="ARBA" id="ARBA00003330"/>
    </source>
</evidence>
<evidence type="ECO:0000256" key="8">
    <source>
        <dbReference type="ARBA" id="ARBA00023284"/>
    </source>
</evidence>
<keyword evidence="4" id="KW-0575">Peroxidase</keyword>
<reference evidence="15 16" key="1">
    <citation type="submission" date="2020-01" db="EMBL/GenBank/DDBJ databases">
        <authorList>
            <person name="Kim M.K."/>
        </authorList>
    </citation>
    <scope>NUCLEOTIDE SEQUENCE [LARGE SCALE GENOMIC DNA]</scope>
    <source>
        <strain evidence="15 16">172606-1</strain>
    </source>
</reference>
<feature type="domain" description="Thioredoxin" evidence="14">
    <location>
        <begin position="3"/>
        <end position="152"/>
    </location>
</feature>
<protein>
    <recommendedName>
        <fullName evidence="3">thioredoxin-dependent peroxiredoxin</fullName>
        <ecNumber evidence="3">1.11.1.24</ecNumber>
    </recommendedName>
    <alternativeName>
        <fullName evidence="9">Thioredoxin peroxidase</fullName>
    </alternativeName>
    <alternativeName>
        <fullName evidence="11">Thioredoxin-dependent peroxiredoxin Bcp</fullName>
    </alternativeName>
</protein>
<dbReference type="PANTHER" id="PTHR42801">
    <property type="entry name" value="THIOREDOXIN-DEPENDENT PEROXIDE REDUCTASE"/>
    <property type="match status" value="1"/>
</dbReference>
<gene>
    <name evidence="15" type="ORF">GXP67_35850</name>
</gene>
<dbReference type="GO" id="GO:0008379">
    <property type="term" value="F:thioredoxin peroxidase activity"/>
    <property type="evidence" value="ECO:0007669"/>
    <property type="project" value="TreeGrafter"/>
</dbReference>
<keyword evidence="6" id="KW-0560">Oxidoreductase</keyword>
<dbReference type="GO" id="GO:0034599">
    <property type="term" value="P:cellular response to oxidative stress"/>
    <property type="evidence" value="ECO:0007669"/>
    <property type="project" value="TreeGrafter"/>
</dbReference>
<dbReference type="AlphaFoldDB" id="A0A6C0GU03"/>
<evidence type="ECO:0000256" key="4">
    <source>
        <dbReference type="ARBA" id="ARBA00022559"/>
    </source>
</evidence>
<evidence type="ECO:0000256" key="13">
    <source>
        <dbReference type="PIRSR" id="PIRSR000239-1"/>
    </source>
</evidence>
<dbReference type="CDD" id="cd03017">
    <property type="entry name" value="PRX_BCP"/>
    <property type="match status" value="1"/>
</dbReference>
<comment type="subunit">
    <text evidence="2">Monomer.</text>
</comment>
<comment type="catalytic activity">
    <reaction evidence="12">
        <text>a hydroperoxide + [thioredoxin]-dithiol = an alcohol + [thioredoxin]-disulfide + H2O</text>
        <dbReference type="Rhea" id="RHEA:62620"/>
        <dbReference type="Rhea" id="RHEA-COMP:10698"/>
        <dbReference type="Rhea" id="RHEA-COMP:10700"/>
        <dbReference type="ChEBI" id="CHEBI:15377"/>
        <dbReference type="ChEBI" id="CHEBI:29950"/>
        <dbReference type="ChEBI" id="CHEBI:30879"/>
        <dbReference type="ChEBI" id="CHEBI:35924"/>
        <dbReference type="ChEBI" id="CHEBI:50058"/>
        <dbReference type="EC" id="1.11.1.24"/>
    </reaction>
</comment>
<dbReference type="Pfam" id="PF00578">
    <property type="entry name" value="AhpC-TSA"/>
    <property type="match status" value="1"/>
</dbReference>
<comment type="similarity">
    <text evidence="10">Belongs to the peroxiredoxin family. BCP/PrxQ subfamily.</text>
</comment>
<accession>A0A6C0GU03</accession>
<dbReference type="RefSeq" id="WP_162447598.1">
    <property type="nucleotide sequence ID" value="NZ_CP048222.1"/>
</dbReference>
<dbReference type="InterPro" id="IPR050924">
    <property type="entry name" value="Peroxiredoxin_BCP/PrxQ"/>
</dbReference>
<dbReference type="SUPFAM" id="SSF52833">
    <property type="entry name" value="Thioredoxin-like"/>
    <property type="match status" value="1"/>
</dbReference>
<sequence length="157" mass="18031">MSLPINRQAPDFSLSSTSSKIFTLSKDLKDKACILFFYSKDFNSTCTQEACAFKETFALLKQLDIAVVGISKDELATHLAFKNEYDLPFELLSDKTGEVTALYEAFFPFIGLKKRITYLLDRDHKIVAVYENLFDSTKHVQYMLDKLKENQALQYQV</sequence>
<organism evidence="15 16">
    <name type="scientific">Rhodocytophaga rosea</name>
    <dbReference type="NCBI Taxonomy" id="2704465"/>
    <lineage>
        <taxon>Bacteria</taxon>
        <taxon>Pseudomonadati</taxon>
        <taxon>Bacteroidota</taxon>
        <taxon>Cytophagia</taxon>
        <taxon>Cytophagales</taxon>
        <taxon>Rhodocytophagaceae</taxon>
        <taxon>Rhodocytophaga</taxon>
    </lineage>
</organism>
<evidence type="ECO:0000256" key="2">
    <source>
        <dbReference type="ARBA" id="ARBA00011245"/>
    </source>
</evidence>
<keyword evidence="5" id="KW-0049">Antioxidant</keyword>
<dbReference type="PROSITE" id="PS51352">
    <property type="entry name" value="THIOREDOXIN_2"/>
    <property type="match status" value="1"/>
</dbReference>
<keyword evidence="8" id="KW-0676">Redox-active center</keyword>
<dbReference type="InterPro" id="IPR024706">
    <property type="entry name" value="Peroxiredoxin_AhpC-typ"/>
</dbReference>
<evidence type="ECO:0000313" key="15">
    <source>
        <dbReference type="EMBL" id="QHT71665.1"/>
    </source>
</evidence>
<evidence type="ECO:0000256" key="7">
    <source>
        <dbReference type="ARBA" id="ARBA00023157"/>
    </source>
</evidence>
<evidence type="ECO:0000256" key="6">
    <source>
        <dbReference type="ARBA" id="ARBA00023002"/>
    </source>
</evidence>
<dbReference type="PIRSF" id="PIRSF000239">
    <property type="entry name" value="AHPC"/>
    <property type="match status" value="1"/>
</dbReference>
<name>A0A6C0GU03_9BACT</name>
<evidence type="ECO:0000256" key="3">
    <source>
        <dbReference type="ARBA" id="ARBA00013017"/>
    </source>
</evidence>
<evidence type="ECO:0000259" key="14">
    <source>
        <dbReference type="PROSITE" id="PS51352"/>
    </source>
</evidence>
<dbReference type="EMBL" id="CP048222">
    <property type="protein sequence ID" value="QHT71665.1"/>
    <property type="molecule type" value="Genomic_DNA"/>
</dbReference>
<dbReference type="InterPro" id="IPR036249">
    <property type="entry name" value="Thioredoxin-like_sf"/>
</dbReference>
<proteinExistence type="inferred from homology"/>
<evidence type="ECO:0000256" key="9">
    <source>
        <dbReference type="ARBA" id="ARBA00032824"/>
    </source>
</evidence>
<dbReference type="InterPro" id="IPR013766">
    <property type="entry name" value="Thioredoxin_domain"/>
</dbReference>
<dbReference type="GO" id="GO:0005737">
    <property type="term" value="C:cytoplasm"/>
    <property type="evidence" value="ECO:0007669"/>
    <property type="project" value="TreeGrafter"/>
</dbReference>
<evidence type="ECO:0000256" key="11">
    <source>
        <dbReference type="ARBA" id="ARBA00042639"/>
    </source>
</evidence>